<proteinExistence type="predicted"/>
<organism evidence="4 5">
    <name type="scientific">Kribbella voronezhensis</name>
    <dbReference type="NCBI Taxonomy" id="2512212"/>
    <lineage>
        <taxon>Bacteria</taxon>
        <taxon>Bacillati</taxon>
        <taxon>Actinomycetota</taxon>
        <taxon>Actinomycetes</taxon>
        <taxon>Propionibacteriales</taxon>
        <taxon>Kribbellaceae</taxon>
        <taxon>Kribbella</taxon>
    </lineage>
</organism>
<name>A0A4R7T5C9_9ACTN</name>
<evidence type="ECO:0000259" key="2">
    <source>
        <dbReference type="Pfam" id="PF09423"/>
    </source>
</evidence>
<feature type="chain" id="PRO_5038421074" evidence="1">
    <location>
        <begin position="30"/>
        <end position="515"/>
    </location>
</feature>
<dbReference type="OrthoDB" id="3497025at2"/>
<protein>
    <submittedName>
        <fullName evidence="4">Alkaline phosphatase D</fullName>
    </submittedName>
</protein>
<evidence type="ECO:0000313" key="4">
    <source>
        <dbReference type="EMBL" id="TDU86855.1"/>
    </source>
</evidence>
<feature type="domain" description="PhoD-like phosphatase metallophosphatase" evidence="2">
    <location>
        <begin position="147"/>
        <end position="491"/>
    </location>
</feature>
<dbReference type="InterPro" id="IPR029052">
    <property type="entry name" value="Metallo-depent_PP-like"/>
</dbReference>
<dbReference type="EMBL" id="SOCE01000001">
    <property type="protein sequence ID" value="TDU86855.1"/>
    <property type="molecule type" value="Genomic_DNA"/>
</dbReference>
<comment type="caution">
    <text evidence="4">The sequence shown here is derived from an EMBL/GenBank/DDBJ whole genome shotgun (WGS) entry which is preliminary data.</text>
</comment>
<reference evidence="4 5" key="1">
    <citation type="submission" date="2019-03" db="EMBL/GenBank/DDBJ databases">
        <title>Genomic Encyclopedia of Type Strains, Phase III (KMG-III): the genomes of soil and plant-associated and newly described type strains.</title>
        <authorList>
            <person name="Whitman W."/>
        </authorList>
    </citation>
    <scope>NUCLEOTIDE SEQUENCE [LARGE SCALE GENOMIC DNA]</scope>
    <source>
        <strain evidence="4 5">VKM Ac-2575</strain>
    </source>
</reference>
<dbReference type="CDD" id="cd07389">
    <property type="entry name" value="MPP_PhoD"/>
    <property type="match status" value="1"/>
</dbReference>
<dbReference type="Pfam" id="PF16655">
    <property type="entry name" value="PhoD_N"/>
    <property type="match status" value="1"/>
</dbReference>
<accession>A0A4R7T5C9</accession>
<dbReference type="PANTHER" id="PTHR43606:SF1">
    <property type="entry name" value="PHOD-LIKE PHOSPHATASE METALLOPHOSPHATASE DOMAIN-CONTAINING PROTEIN"/>
    <property type="match status" value="1"/>
</dbReference>
<dbReference type="Gene3D" id="2.60.40.380">
    <property type="entry name" value="Purple acid phosphatase-like, N-terminal"/>
    <property type="match status" value="1"/>
</dbReference>
<dbReference type="Gene3D" id="3.60.21.70">
    <property type="entry name" value="PhoD-like phosphatase"/>
    <property type="match status" value="1"/>
</dbReference>
<dbReference type="Pfam" id="PF09423">
    <property type="entry name" value="PhoD"/>
    <property type="match status" value="1"/>
</dbReference>
<dbReference type="InterPro" id="IPR032093">
    <property type="entry name" value="PhoD_N"/>
</dbReference>
<dbReference type="RefSeq" id="WP_133976725.1">
    <property type="nucleotide sequence ID" value="NZ_SOCE01000001.1"/>
</dbReference>
<feature type="signal peptide" evidence="1">
    <location>
        <begin position="1"/>
        <end position="29"/>
    </location>
</feature>
<sequence>MNLSRRQLLAATTAAGATLALPATRSAAAAPSVVRRGRPALTSGIASGDVTSNSAVVWSRTDRPGRLVVDLTSHGRFDRAIRLRGPVTSADDDFTAQLPLRGLRPGQRYDYRIAFEDSSGRLGETALGSFSTPGRSRRVSFVFTGDTAGQGYGINPDFGGMIAYRAMHRTRPDFFLHSGDNIYADGPIQAIVNVADGTIWKNVVTEEVSKVAETLAEYRGRYKYNLLDQNVRELYAEVPIISQWDDHETLNNWYPGEILTDGRYTEKRVDVLASRARKAFLEYLPMVHTAERDRIYRKVSHGPLLDVFCLDMRTYRGANPAPGVAGPVAMLGAEQAAWLVREVAASKATWKVIASDMPLGLLVPDGTEIEAVANGLAGAPGGREHEIAWVLSQFKRRKVRNTVWLTADVHYCAAHHYDPARAAYTDFDPFWEIVAGPVNAGTFGPNALDPTFGPKVEFQKAADFPGQPPSGGNQFFGHAEIDPHSGAFTVSLRDLYGTVLWRKELQPAGRGNPSS</sequence>
<dbReference type="Proteomes" id="UP000295151">
    <property type="component" value="Unassembled WGS sequence"/>
</dbReference>
<dbReference type="InterPro" id="IPR006311">
    <property type="entry name" value="TAT_signal"/>
</dbReference>
<evidence type="ECO:0000313" key="5">
    <source>
        <dbReference type="Proteomes" id="UP000295151"/>
    </source>
</evidence>
<dbReference type="PROSITE" id="PS51318">
    <property type="entry name" value="TAT"/>
    <property type="match status" value="1"/>
</dbReference>
<dbReference type="InterPro" id="IPR052900">
    <property type="entry name" value="Phospholipid_Metab_Enz"/>
</dbReference>
<dbReference type="PANTHER" id="PTHR43606">
    <property type="entry name" value="PHOSPHATASE, PUTATIVE (AFU_ORTHOLOGUE AFUA_6G08710)-RELATED"/>
    <property type="match status" value="1"/>
</dbReference>
<evidence type="ECO:0000256" key="1">
    <source>
        <dbReference type="SAM" id="SignalP"/>
    </source>
</evidence>
<keyword evidence="1" id="KW-0732">Signal</keyword>
<dbReference type="InterPro" id="IPR038607">
    <property type="entry name" value="PhoD-like_sf"/>
</dbReference>
<gene>
    <name evidence="4" type="ORF">EV138_0371</name>
</gene>
<dbReference type="InterPro" id="IPR018946">
    <property type="entry name" value="PhoD-like_MPP"/>
</dbReference>
<feature type="domain" description="Phospholipase D N-terminal" evidence="3">
    <location>
        <begin position="44"/>
        <end position="125"/>
    </location>
</feature>
<dbReference type="AlphaFoldDB" id="A0A4R7T5C9"/>
<evidence type="ECO:0000259" key="3">
    <source>
        <dbReference type="Pfam" id="PF16655"/>
    </source>
</evidence>
<dbReference type="SUPFAM" id="SSF56300">
    <property type="entry name" value="Metallo-dependent phosphatases"/>
    <property type="match status" value="1"/>
</dbReference>
<keyword evidence="5" id="KW-1185">Reference proteome</keyword>